<evidence type="ECO:0000256" key="8">
    <source>
        <dbReference type="SAM" id="MobiDB-lite"/>
    </source>
</evidence>
<feature type="transmembrane region" description="Helical" evidence="9">
    <location>
        <begin position="813"/>
        <end position="834"/>
    </location>
</feature>
<feature type="transmembrane region" description="Helical" evidence="9">
    <location>
        <begin position="1034"/>
        <end position="1054"/>
    </location>
</feature>
<feature type="compositionally biased region" description="Polar residues" evidence="8">
    <location>
        <begin position="288"/>
        <end position="306"/>
    </location>
</feature>
<evidence type="ECO:0000313" key="11">
    <source>
        <dbReference type="EMBL" id="ETO14202.1"/>
    </source>
</evidence>
<dbReference type="GO" id="GO:0034703">
    <property type="term" value="C:cation channel complex"/>
    <property type="evidence" value="ECO:0007669"/>
    <property type="project" value="TreeGrafter"/>
</dbReference>
<keyword evidence="5" id="KW-0406">Ion transport</keyword>
<protein>
    <recommendedName>
        <fullName evidence="10">Ion transport domain-containing protein</fullName>
    </recommendedName>
</protein>
<dbReference type="Proteomes" id="UP000023152">
    <property type="component" value="Unassembled WGS sequence"/>
</dbReference>
<keyword evidence="12" id="KW-1185">Reference proteome</keyword>
<name>X6ML65_RETFI</name>
<feature type="non-terminal residue" evidence="11">
    <location>
        <position position="1"/>
    </location>
</feature>
<dbReference type="Pfam" id="PF00520">
    <property type="entry name" value="Ion_trans"/>
    <property type="match status" value="1"/>
</dbReference>
<dbReference type="GO" id="GO:0015279">
    <property type="term" value="F:store-operated calcium channel activity"/>
    <property type="evidence" value="ECO:0007669"/>
    <property type="project" value="TreeGrafter"/>
</dbReference>
<dbReference type="InterPro" id="IPR002153">
    <property type="entry name" value="TRPC_channel"/>
</dbReference>
<dbReference type="GO" id="GO:0051480">
    <property type="term" value="P:regulation of cytosolic calcium ion concentration"/>
    <property type="evidence" value="ECO:0007669"/>
    <property type="project" value="TreeGrafter"/>
</dbReference>
<keyword evidence="4 9" id="KW-1133">Transmembrane helix</keyword>
<accession>X6ML65</accession>
<evidence type="ECO:0000256" key="3">
    <source>
        <dbReference type="ARBA" id="ARBA00022692"/>
    </source>
</evidence>
<gene>
    <name evidence="11" type="ORF">RFI_23171</name>
</gene>
<dbReference type="GO" id="GO:0070679">
    <property type="term" value="F:inositol 1,4,5 trisphosphate binding"/>
    <property type="evidence" value="ECO:0007669"/>
    <property type="project" value="TreeGrafter"/>
</dbReference>
<dbReference type="PANTHER" id="PTHR10117">
    <property type="entry name" value="TRANSIENT RECEPTOR POTENTIAL CHANNEL"/>
    <property type="match status" value="1"/>
</dbReference>
<dbReference type="GO" id="GO:0005886">
    <property type="term" value="C:plasma membrane"/>
    <property type="evidence" value="ECO:0007669"/>
    <property type="project" value="TreeGrafter"/>
</dbReference>
<feature type="transmembrane region" description="Helical" evidence="9">
    <location>
        <begin position="749"/>
        <end position="774"/>
    </location>
</feature>
<evidence type="ECO:0000313" key="12">
    <source>
        <dbReference type="Proteomes" id="UP000023152"/>
    </source>
</evidence>
<proteinExistence type="predicted"/>
<sequence>GVADTKEAQIVIDEAVITLLHPDFFNLEKTARRELLRKHEERVKNWPLNPIDEKIIRVADCISMIDRTPMVDGAVLDQFDEESIAKEYQLKRIELEEVQDIPRKYFEQDVASPRDDPLRVSSVTEALGFDSDGEGIGLGSIGALSGKTFDALAALGSQGRVEKAQVQKNNRDKDCFMAFKCEKTSKIYVFHDYLCVKLRRMKEAIRRYVFNMEMNDSTAMDRESLEAVFISIDVDENVKQNSYARPQRFTTPRRGDHNYTSEEKEVEEDDDDIKEAEKEKMRRRQLSRQRSTITVRSMSQDHSAQQIKEAPLRHEAFRRYRTHVSMVLERLDDPKRIGDEYTYNERYGDLPKIVLYCDLNEFGVALWEFIAETLKSKFRISLWKLLQFLALEMGTMKVLDLLQRHTYLMAKHTLDEGISRIGQAFENIAKKLLKEIESEHLFALLVLIPTDIDQQSIIDLALQYELINFLEEPRIVHISNAVWSVGSDFLRPEFSFQDVEMELTAFYTKLWNQSGSFYYSPVGKFATSSTLYLLYLALFSYVTWTLTYNYTQTYSVWEFVLWISSAGYVANEVLEFVDAPDEYFASFSNYWDVLIAFDWIALGYLRFGSSPNLVYNTNGQLDENQTRNEKATEIYMFFWSVQSVLLWSRVVKIFQISRGTGPLIRMIINMLSDVTNFGLISILFLIGITFAMYYIIGTDLEQVTDSRLGTLSSVGLYIFQTILGQQSWSKVDSVKLANGKYLFDVTRSNLALSLIFFFSVFGTILLINLLIAMMTNTFESVKERSNTQLNKQRIETTFELDHSRAVAPPPLNVFALILYLYWMAFELITWVLTFGHRQFNEEFMAPLNKQPQQYNELDAIVFMKGKEKIQGKVVRRRKCVNRIKGRKHMEAVGPTGTTIDGDASENWDCIVLSETGTTYHVLDSEIIRLNKQIYKRRSARIPSTLSEVKFCRYCRYNLTNDRMHIDYYLQLFDEKGISLDPVDKQYMRDLLSATDRFGVPIPRLCEMCPNCYRPFKVENGETDTLNRAKFILEVVSYIAFKLVVWPTLLIVLFMPANVARFANFLSLRFATVETEETQKQKFAKFRTEGNDEYRNRVKNASTDEEEMGEVVKRIDNNVQKLETALLGLRPRPDAKDAISSEATGDRDEFDVRIDKMRAEMNRRFEEINNILAIALQRQQQAELAASNKPQSTFHE</sequence>
<feature type="region of interest" description="Disordered" evidence="8">
    <location>
        <begin position="243"/>
        <end position="307"/>
    </location>
</feature>
<evidence type="ECO:0000256" key="1">
    <source>
        <dbReference type="ARBA" id="ARBA00004141"/>
    </source>
</evidence>
<reference evidence="11 12" key="1">
    <citation type="journal article" date="2013" name="Curr. Biol.">
        <title>The Genome of the Foraminiferan Reticulomyxa filosa.</title>
        <authorList>
            <person name="Glockner G."/>
            <person name="Hulsmann N."/>
            <person name="Schleicher M."/>
            <person name="Noegel A.A."/>
            <person name="Eichinger L."/>
            <person name="Gallinger C."/>
            <person name="Pawlowski J."/>
            <person name="Sierra R."/>
            <person name="Euteneuer U."/>
            <person name="Pillet L."/>
            <person name="Moustafa A."/>
            <person name="Platzer M."/>
            <person name="Groth M."/>
            <person name="Szafranski K."/>
            <person name="Schliwa M."/>
        </authorList>
    </citation>
    <scope>NUCLEOTIDE SEQUENCE [LARGE SCALE GENOMIC DNA]</scope>
</reference>
<evidence type="ECO:0000256" key="2">
    <source>
        <dbReference type="ARBA" id="ARBA00022448"/>
    </source>
</evidence>
<feature type="compositionally biased region" description="Acidic residues" evidence="8">
    <location>
        <begin position="264"/>
        <end position="274"/>
    </location>
</feature>
<feature type="transmembrane region" description="Helical" evidence="9">
    <location>
        <begin position="674"/>
        <end position="696"/>
    </location>
</feature>
<dbReference type="InterPro" id="IPR005821">
    <property type="entry name" value="Ion_trans_dom"/>
</dbReference>
<evidence type="ECO:0000256" key="6">
    <source>
        <dbReference type="ARBA" id="ARBA00023136"/>
    </source>
</evidence>
<keyword evidence="7" id="KW-0407">Ion channel</keyword>
<evidence type="ECO:0000256" key="4">
    <source>
        <dbReference type="ARBA" id="ARBA00022989"/>
    </source>
</evidence>
<dbReference type="AlphaFoldDB" id="X6ML65"/>
<evidence type="ECO:0000259" key="10">
    <source>
        <dbReference type="Pfam" id="PF00520"/>
    </source>
</evidence>
<keyword evidence="2" id="KW-0813">Transport</keyword>
<feature type="compositionally biased region" description="Basic and acidic residues" evidence="8">
    <location>
        <begin position="253"/>
        <end position="263"/>
    </location>
</feature>
<dbReference type="EMBL" id="ASPP01020168">
    <property type="protein sequence ID" value="ETO14202.1"/>
    <property type="molecule type" value="Genomic_DNA"/>
</dbReference>
<dbReference type="PANTHER" id="PTHR10117:SF54">
    <property type="entry name" value="TRANSIENT RECEPTOR POTENTIAL-GAMMA PROTEIN"/>
    <property type="match status" value="1"/>
</dbReference>
<evidence type="ECO:0000256" key="9">
    <source>
        <dbReference type="SAM" id="Phobius"/>
    </source>
</evidence>
<keyword evidence="3 9" id="KW-0812">Transmembrane</keyword>
<dbReference type="OrthoDB" id="2373987at2759"/>
<dbReference type="Gene3D" id="1.10.287.70">
    <property type="match status" value="1"/>
</dbReference>
<evidence type="ECO:0000256" key="7">
    <source>
        <dbReference type="ARBA" id="ARBA00023303"/>
    </source>
</evidence>
<feature type="domain" description="Ion transport" evidence="10">
    <location>
        <begin position="531"/>
        <end position="785"/>
    </location>
</feature>
<organism evidence="11 12">
    <name type="scientific">Reticulomyxa filosa</name>
    <dbReference type="NCBI Taxonomy" id="46433"/>
    <lineage>
        <taxon>Eukaryota</taxon>
        <taxon>Sar</taxon>
        <taxon>Rhizaria</taxon>
        <taxon>Retaria</taxon>
        <taxon>Foraminifera</taxon>
        <taxon>Monothalamids</taxon>
        <taxon>Reticulomyxidae</taxon>
        <taxon>Reticulomyxa</taxon>
    </lineage>
</organism>
<comment type="subcellular location">
    <subcellularLocation>
        <location evidence="1">Membrane</location>
        <topology evidence="1">Multi-pass membrane protein</topology>
    </subcellularLocation>
</comment>
<evidence type="ECO:0000256" key="5">
    <source>
        <dbReference type="ARBA" id="ARBA00023065"/>
    </source>
</evidence>
<comment type="caution">
    <text evidence="11">The sequence shown here is derived from an EMBL/GenBank/DDBJ whole genome shotgun (WGS) entry which is preliminary data.</text>
</comment>
<keyword evidence="6 9" id="KW-0472">Membrane</keyword>